<dbReference type="SUPFAM" id="SSF47240">
    <property type="entry name" value="Ferritin-like"/>
    <property type="match status" value="1"/>
</dbReference>
<evidence type="ECO:0000313" key="2">
    <source>
        <dbReference type="EMBL" id="VAX16766.1"/>
    </source>
</evidence>
<sequence>MKKNNNFLRDPVCGKKINKNKAYAKIIYNKKEYYLCCPMCQAAFEENPGKFIKDK</sequence>
<proteinExistence type="predicted"/>
<name>A0A3B1BET9_9ZZZZ</name>
<accession>A0A3B1BET9</accession>
<gene>
    <name evidence="2" type="ORF">MNBD_IGNAVI01-2670</name>
</gene>
<dbReference type="InterPro" id="IPR012348">
    <property type="entry name" value="RNR-like"/>
</dbReference>
<feature type="domain" description="TRASH" evidence="1">
    <location>
        <begin position="10"/>
        <end position="48"/>
    </location>
</feature>
<dbReference type="InterPro" id="IPR009078">
    <property type="entry name" value="Ferritin-like_SF"/>
</dbReference>
<dbReference type="Gene3D" id="1.10.620.20">
    <property type="entry name" value="Ribonucleotide Reductase, subunit A"/>
    <property type="match status" value="1"/>
</dbReference>
<evidence type="ECO:0000259" key="1">
    <source>
        <dbReference type="SMART" id="SM00746"/>
    </source>
</evidence>
<dbReference type="Pfam" id="PF04945">
    <property type="entry name" value="YHS"/>
    <property type="match status" value="1"/>
</dbReference>
<dbReference type="EMBL" id="UOGD01000059">
    <property type="protein sequence ID" value="VAX16766.1"/>
    <property type="molecule type" value="Genomic_DNA"/>
</dbReference>
<dbReference type="InterPro" id="IPR007029">
    <property type="entry name" value="YHS_dom"/>
</dbReference>
<dbReference type="InterPro" id="IPR011017">
    <property type="entry name" value="TRASH_dom"/>
</dbReference>
<dbReference type="GO" id="GO:0016491">
    <property type="term" value="F:oxidoreductase activity"/>
    <property type="evidence" value="ECO:0007669"/>
    <property type="project" value="InterPro"/>
</dbReference>
<protein>
    <recommendedName>
        <fullName evidence="1">TRASH domain-containing protein</fullName>
    </recommendedName>
</protein>
<reference evidence="2" key="1">
    <citation type="submission" date="2018-06" db="EMBL/GenBank/DDBJ databases">
        <authorList>
            <person name="Zhirakovskaya E."/>
        </authorList>
    </citation>
    <scope>NUCLEOTIDE SEQUENCE</scope>
</reference>
<dbReference type="AlphaFoldDB" id="A0A3B1BET9"/>
<dbReference type="SMART" id="SM00746">
    <property type="entry name" value="TRASH"/>
    <property type="match status" value="1"/>
</dbReference>
<organism evidence="2">
    <name type="scientific">hydrothermal vent metagenome</name>
    <dbReference type="NCBI Taxonomy" id="652676"/>
    <lineage>
        <taxon>unclassified sequences</taxon>
        <taxon>metagenomes</taxon>
        <taxon>ecological metagenomes</taxon>
    </lineage>
</organism>